<dbReference type="Proteomes" id="UP000775213">
    <property type="component" value="Unassembled WGS sequence"/>
</dbReference>
<protein>
    <submittedName>
        <fullName evidence="1">Uncharacterized protein</fullName>
    </submittedName>
</protein>
<dbReference type="PANTHER" id="PTHR31286:SF180">
    <property type="entry name" value="OS10G0362600 PROTEIN"/>
    <property type="match status" value="1"/>
</dbReference>
<sequence>MLNDNFSVMLLDLPHVLIKLVNDLDYNRIFCHRSCFISNYNAFSPHCILHGLETLFGHPFKVDNVTSMCSRLSVARVLVKLGITKNYPDRVWISPKKFVYIHHIKTEVFPHFCAHCKCIGHLRGDCHLLSSGPKIVPNNATTLINSDGNATFAKDNLFIVVIPTLTSTLPINDLVSNNVNDVTDLSTVEFNEGLVVDSVCHGVEARVVVHSGSVPVSGENSSDVGPAVGVDR</sequence>
<dbReference type="InterPro" id="IPR040256">
    <property type="entry name" value="At4g02000-like"/>
</dbReference>
<evidence type="ECO:0000313" key="2">
    <source>
        <dbReference type="Proteomes" id="UP000775213"/>
    </source>
</evidence>
<proteinExistence type="predicted"/>
<dbReference type="EMBL" id="JAGFBR010000009">
    <property type="protein sequence ID" value="KAH0462661.1"/>
    <property type="molecule type" value="Genomic_DNA"/>
</dbReference>
<dbReference type="PANTHER" id="PTHR31286">
    <property type="entry name" value="GLYCINE-RICH CELL WALL STRUCTURAL PROTEIN 1.8-LIKE"/>
    <property type="match status" value="1"/>
</dbReference>
<accession>A0AAV7H0R8</accession>
<reference evidence="1 2" key="1">
    <citation type="journal article" date="2021" name="Hortic Res">
        <title>Chromosome-scale assembly of the Dendrobium chrysotoxum genome enhances the understanding of orchid evolution.</title>
        <authorList>
            <person name="Zhang Y."/>
            <person name="Zhang G.Q."/>
            <person name="Zhang D."/>
            <person name="Liu X.D."/>
            <person name="Xu X.Y."/>
            <person name="Sun W.H."/>
            <person name="Yu X."/>
            <person name="Zhu X."/>
            <person name="Wang Z.W."/>
            <person name="Zhao X."/>
            <person name="Zhong W.Y."/>
            <person name="Chen H."/>
            <person name="Yin W.L."/>
            <person name="Huang T."/>
            <person name="Niu S.C."/>
            <person name="Liu Z.J."/>
        </authorList>
    </citation>
    <scope>NUCLEOTIDE SEQUENCE [LARGE SCALE GENOMIC DNA]</scope>
    <source>
        <strain evidence="1">Lindl</strain>
    </source>
</reference>
<evidence type="ECO:0000313" key="1">
    <source>
        <dbReference type="EMBL" id="KAH0462661.1"/>
    </source>
</evidence>
<name>A0AAV7H0R8_DENCH</name>
<dbReference type="AlphaFoldDB" id="A0AAV7H0R8"/>
<keyword evidence="2" id="KW-1185">Reference proteome</keyword>
<comment type="caution">
    <text evidence="1">The sequence shown here is derived from an EMBL/GenBank/DDBJ whole genome shotgun (WGS) entry which is preliminary data.</text>
</comment>
<gene>
    <name evidence="1" type="ORF">IEQ34_010236</name>
</gene>
<organism evidence="1 2">
    <name type="scientific">Dendrobium chrysotoxum</name>
    <name type="common">Orchid</name>
    <dbReference type="NCBI Taxonomy" id="161865"/>
    <lineage>
        <taxon>Eukaryota</taxon>
        <taxon>Viridiplantae</taxon>
        <taxon>Streptophyta</taxon>
        <taxon>Embryophyta</taxon>
        <taxon>Tracheophyta</taxon>
        <taxon>Spermatophyta</taxon>
        <taxon>Magnoliopsida</taxon>
        <taxon>Liliopsida</taxon>
        <taxon>Asparagales</taxon>
        <taxon>Orchidaceae</taxon>
        <taxon>Epidendroideae</taxon>
        <taxon>Malaxideae</taxon>
        <taxon>Dendrobiinae</taxon>
        <taxon>Dendrobium</taxon>
    </lineage>
</organism>